<evidence type="ECO:0000313" key="4">
    <source>
        <dbReference type="Proteomes" id="UP000815325"/>
    </source>
</evidence>
<proteinExistence type="predicted"/>
<evidence type="ECO:0000259" key="2">
    <source>
        <dbReference type="Pfam" id="PF03109"/>
    </source>
</evidence>
<dbReference type="InterPro" id="IPR052402">
    <property type="entry name" value="ADCK_kinase"/>
</dbReference>
<dbReference type="InterPro" id="IPR004147">
    <property type="entry name" value="ABC1_dom"/>
</dbReference>
<reference evidence="3" key="1">
    <citation type="submission" date="2017-08" db="EMBL/GenBank/DDBJ databases">
        <authorList>
            <person name="Polle J.E."/>
            <person name="Barry K."/>
            <person name="Cushman J."/>
            <person name="Schmutz J."/>
            <person name="Tran D."/>
            <person name="Hathwaick L.T."/>
            <person name="Yim W.C."/>
            <person name="Jenkins J."/>
            <person name="Mckie-Krisberg Z.M."/>
            <person name="Prochnik S."/>
            <person name="Lindquist E."/>
            <person name="Dockter R.B."/>
            <person name="Adam C."/>
            <person name="Molina H."/>
            <person name="Bunkerborg J."/>
            <person name="Jin E."/>
            <person name="Buchheim M."/>
            <person name="Magnuson J."/>
        </authorList>
    </citation>
    <scope>NUCLEOTIDE SEQUENCE</scope>
    <source>
        <strain evidence="3">CCAP 19/18</strain>
    </source>
</reference>
<evidence type="ECO:0000256" key="1">
    <source>
        <dbReference type="SAM" id="SignalP"/>
    </source>
</evidence>
<dbReference type="Proteomes" id="UP000815325">
    <property type="component" value="Unassembled WGS sequence"/>
</dbReference>
<gene>
    <name evidence="3" type="ORF">DUNSADRAFT_12387</name>
</gene>
<dbReference type="EMBL" id="MU069911">
    <property type="protein sequence ID" value="KAF5831929.1"/>
    <property type="molecule type" value="Genomic_DNA"/>
</dbReference>
<feature type="domain" description="ABC1 atypical kinase-like" evidence="2">
    <location>
        <begin position="74"/>
        <end position="205"/>
    </location>
</feature>
<protein>
    <submittedName>
        <fullName evidence="3">T23J18.5</fullName>
    </submittedName>
</protein>
<organism evidence="3 4">
    <name type="scientific">Dunaliella salina</name>
    <name type="common">Green alga</name>
    <name type="synonym">Protococcus salinus</name>
    <dbReference type="NCBI Taxonomy" id="3046"/>
    <lineage>
        <taxon>Eukaryota</taxon>
        <taxon>Viridiplantae</taxon>
        <taxon>Chlorophyta</taxon>
        <taxon>core chlorophytes</taxon>
        <taxon>Chlorophyceae</taxon>
        <taxon>CS clade</taxon>
        <taxon>Chlamydomonadales</taxon>
        <taxon>Dunaliellaceae</taxon>
        <taxon>Dunaliella</taxon>
    </lineage>
</organism>
<dbReference type="Pfam" id="PF03109">
    <property type="entry name" value="ABC1"/>
    <property type="match status" value="1"/>
</dbReference>
<dbReference type="PANTHER" id="PTHR45890">
    <property type="entry name" value="AARF DOMAIN CONTAINING KINASE 2 (PREDICTED)"/>
    <property type="match status" value="1"/>
</dbReference>
<comment type="caution">
    <text evidence="3">The sequence shown here is derived from an EMBL/GenBank/DDBJ whole genome shotgun (WGS) entry which is preliminary data.</text>
</comment>
<sequence length="398" mass="44087">MFVVMHLHLMMRLHAVIVVMHHHLIMRFHAMLVVKHLHLMPSGQAGPAFIKWGQWAATRPDLFPLDLCHALEQLQTKAPAHPAVYSRDAIEAAFGFKIEQLFSSFEDDPVASGSIAQIHRGQLSQAAAVSVGSKPGKTVAIKVRHPGVTAIMHRDFVLMERAAKMASAIPGVSELRLDESIRQFGGPLKEQLDLAVEAGNLMRFKCGLVMCCVAMDVSMCFSKCWSRFGGDCFLGNERQCERIACVCACGLSDLQGLQVQSVTFYDGHCADNFCMWSNMAFPSPMYPLMAPDTGMIAELSKPDQGHLIDFFRAMTKQDGERLGMAILDMSERHTCKVTLRSTVSTVVVTTLVLEGWSSKLNPELRILDHVRDMLVVDWNERMSRTVDKVMKGGALAVA</sequence>
<dbReference type="PANTHER" id="PTHR45890:SF1">
    <property type="entry name" value="AARF DOMAIN CONTAINING KINASE 2"/>
    <property type="match status" value="1"/>
</dbReference>
<feature type="signal peptide" evidence="1">
    <location>
        <begin position="1"/>
        <end position="15"/>
    </location>
</feature>
<name>A0ABQ7GBD9_DUNSA</name>
<keyword evidence="1" id="KW-0732">Signal</keyword>
<keyword evidence="4" id="KW-1185">Reference proteome</keyword>
<evidence type="ECO:0000313" key="3">
    <source>
        <dbReference type="EMBL" id="KAF5831929.1"/>
    </source>
</evidence>
<feature type="chain" id="PRO_5046029356" evidence="1">
    <location>
        <begin position="16"/>
        <end position="398"/>
    </location>
</feature>
<accession>A0ABQ7GBD9</accession>